<dbReference type="Pfam" id="PF12836">
    <property type="entry name" value="HHH_3"/>
    <property type="match status" value="1"/>
</dbReference>
<dbReference type="InterPro" id="IPR010994">
    <property type="entry name" value="RuvA_2-like"/>
</dbReference>
<name>A0A0F4QI31_9GAMM</name>
<evidence type="ECO:0000256" key="1">
    <source>
        <dbReference type="SAM" id="SignalP"/>
    </source>
</evidence>
<dbReference type="SMART" id="SM00278">
    <property type="entry name" value="HhH1"/>
    <property type="match status" value="2"/>
</dbReference>
<dbReference type="GO" id="GO:0003677">
    <property type="term" value="F:DNA binding"/>
    <property type="evidence" value="ECO:0007669"/>
    <property type="project" value="InterPro"/>
</dbReference>
<sequence>MNIKTLLATLALSAALPVIAQPEQTPVAAAQVADAVINVNRASAEELTRLPGIGMKKAQAIVRYRQETGEFQDMDALLRVKGIGVNILAKLKGRVTF</sequence>
<keyword evidence="4" id="KW-1185">Reference proteome</keyword>
<dbReference type="SUPFAM" id="SSF47781">
    <property type="entry name" value="RuvA domain 2-like"/>
    <property type="match status" value="1"/>
</dbReference>
<dbReference type="RefSeq" id="WP_046006646.1">
    <property type="nucleotide sequence ID" value="NZ_JXYA01000052.1"/>
</dbReference>
<dbReference type="GO" id="GO:0006281">
    <property type="term" value="P:DNA repair"/>
    <property type="evidence" value="ECO:0007669"/>
    <property type="project" value="InterPro"/>
</dbReference>
<feature type="signal peptide" evidence="1">
    <location>
        <begin position="1"/>
        <end position="20"/>
    </location>
</feature>
<evidence type="ECO:0000313" key="4">
    <source>
        <dbReference type="Proteomes" id="UP000033452"/>
    </source>
</evidence>
<comment type="caution">
    <text evidence="3">The sequence shown here is derived from an EMBL/GenBank/DDBJ whole genome shotgun (WGS) entry which is preliminary data.</text>
</comment>
<dbReference type="InterPro" id="IPR004509">
    <property type="entry name" value="Competence_ComEA_HhH"/>
</dbReference>
<feature type="chain" id="PRO_5002475627" evidence="1">
    <location>
        <begin position="21"/>
        <end position="97"/>
    </location>
</feature>
<organism evidence="3 4">
    <name type="scientific">Pseudoalteromonas rubra</name>
    <dbReference type="NCBI Taxonomy" id="43658"/>
    <lineage>
        <taxon>Bacteria</taxon>
        <taxon>Pseudomonadati</taxon>
        <taxon>Pseudomonadota</taxon>
        <taxon>Gammaproteobacteria</taxon>
        <taxon>Alteromonadales</taxon>
        <taxon>Pseudoalteromonadaceae</taxon>
        <taxon>Pseudoalteromonas</taxon>
    </lineage>
</organism>
<dbReference type="InterPro" id="IPR003583">
    <property type="entry name" value="Hlx-hairpin-Hlx_DNA-bd_motif"/>
</dbReference>
<feature type="domain" description="Helix-hairpin-helix DNA-binding motif class 1" evidence="2">
    <location>
        <begin position="45"/>
        <end position="64"/>
    </location>
</feature>
<protein>
    <submittedName>
        <fullName evidence="3">Competence protein</fullName>
    </submittedName>
</protein>
<dbReference type="EMBL" id="JXYA01000052">
    <property type="protein sequence ID" value="KJZ06322.1"/>
    <property type="molecule type" value="Genomic_DNA"/>
</dbReference>
<dbReference type="NCBIfam" id="TIGR00426">
    <property type="entry name" value="competence protein ComEA helix-hairpin-helix repeat region"/>
    <property type="match status" value="1"/>
</dbReference>
<evidence type="ECO:0000313" key="3">
    <source>
        <dbReference type="EMBL" id="KJZ06322.1"/>
    </source>
</evidence>
<dbReference type="PANTHER" id="PTHR21180">
    <property type="entry name" value="ENDONUCLEASE/EXONUCLEASE/PHOSPHATASE FAMILY DOMAIN-CONTAINING PROTEIN 1"/>
    <property type="match status" value="1"/>
</dbReference>
<dbReference type="Gene3D" id="1.10.150.280">
    <property type="entry name" value="AF1531-like domain"/>
    <property type="match status" value="1"/>
</dbReference>
<gene>
    <name evidence="3" type="ORF">TW77_19490</name>
</gene>
<reference evidence="3 4" key="1">
    <citation type="journal article" date="2015" name="BMC Genomics">
        <title>Genome mining reveals unlocked bioactive potential of marine Gram-negative bacteria.</title>
        <authorList>
            <person name="Machado H."/>
            <person name="Sonnenschein E.C."/>
            <person name="Melchiorsen J."/>
            <person name="Gram L."/>
        </authorList>
    </citation>
    <scope>NUCLEOTIDE SEQUENCE [LARGE SCALE GENOMIC DNA]</scope>
    <source>
        <strain evidence="3 4">S2471</strain>
    </source>
</reference>
<feature type="domain" description="Helix-hairpin-helix DNA-binding motif class 1" evidence="2">
    <location>
        <begin position="75"/>
        <end position="94"/>
    </location>
</feature>
<dbReference type="GO" id="GO:0015627">
    <property type="term" value="C:type II protein secretion system complex"/>
    <property type="evidence" value="ECO:0007669"/>
    <property type="project" value="TreeGrafter"/>
</dbReference>
<dbReference type="OrthoDB" id="7510573at2"/>
<dbReference type="InterPro" id="IPR051675">
    <property type="entry name" value="Endo/Exo/Phosphatase_dom_1"/>
</dbReference>
<keyword evidence="1" id="KW-0732">Signal</keyword>
<dbReference type="PANTHER" id="PTHR21180:SF32">
    <property type="entry name" value="ENDONUCLEASE_EXONUCLEASE_PHOSPHATASE FAMILY DOMAIN-CONTAINING PROTEIN 1"/>
    <property type="match status" value="1"/>
</dbReference>
<dbReference type="Proteomes" id="UP000033452">
    <property type="component" value="Unassembled WGS sequence"/>
</dbReference>
<accession>A0A0F4QI31</accession>
<dbReference type="GO" id="GO:0015628">
    <property type="term" value="P:protein secretion by the type II secretion system"/>
    <property type="evidence" value="ECO:0007669"/>
    <property type="project" value="TreeGrafter"/>
</dbReference>
<proteinExistence type="predicted"/>
<dbReference type="AlphaFoldDB" id="A0A0F4QI31"/>
<dbReference type="PATRIC" id="fig|43658.5.peg.4123"/>
<evidence type="ECO:0000259" key="2">
    <source>
        <dbReference type="SMART" id="SM00278"/>
    </source>
</evidence>